<dbReference type="CDD" id="cd04301">
    <property type="entry name" value="NAT_SF"/>
    <property type="match status" value="1"/>
</dbReference>
<dbReference type="Proteomes" id="UP001491552">
    <property type="component" value="Unassembled WGS sequence"/>
</dbReference>
<protein>
    <submittedName>
        <fullName evidence="4">GNAT family N-acetyltransferase</fullName>
    </submittedName>
</protein>
<accession>A0ABV1G5R7</accession>
<sequence length="153" mass="17544">MLTFRTAAEPDFEHVNRLARQVHELHVSLHPDLYRSVKHPISCEEFREMMERDQLVVACRGEHIVAYAAFAVRDFDGASILPRRVMMLDALCVDGPCRRQGIAHAMLEELCRRGRALGCTDLQLACDSRNTSALAFYEAQGMQRKLIQFRKKL</sequence>
<gene>
    <name evidence="4" type="ORF">WMO66_05310</name>
</gene>
<evidence type="ECO:0000313" key="4">
    <source>
        <dbReference type="EMBL" id="MEQ2510669.1"/>
    </source>
</evidence>
<dbReference type="EMBL" id="JBBMFF010000179">
    <property type="protein sequence ID" value="MEQ2510669.1"/>
    <property type="molecule type" value="Genomic_DNA"/>
</dbReference>
<comment type="caution">
    <text evidence="4">The sequence shown here is derived from an EMBL/GenBank/DDBJ whole genome shotgun (WGS) entry which is preliminary data.</text>
</comment>
<feature type="domain" description="N-acetyltransferase" evidence="3">
    <location>
        <begin position="2"/>
        <end position="153"/>
    </location>
</feature>
<reference evidence="4 5" key="1">
    <citation type="submission" date="2024-03" db="EMBL/GenBank/DDBJ databases">
        <title>Human intestinal bacterial collection.</title>
        <authorList>
            <person name="Pauvert C."/>
            <person name="Hitch T.C.A."/>
            <person name="Clavel T."/>
        </authorList>
    </citation>
    <scope>NUCLEOTIDE SEQUENCE [LARGE SCALE GENOMIC DNA]</scope>
    <source>
        <strain evidence="4 5">CLA-AA-H192</strain>
    </source>
</reference>
<dbReference type="RefSeq" id="WP_349135349.1">
    <property type="nucleotide sequence ID" value="NZ_JBBMFF010000179.1"/>
</dbReference>
<evidence type="ECO:0000313" key="5">
    <source>
        <dbReference type="Proteomes" id="UP001491552"/>
    </source>
</evidence>
<proteinExistence type="predicted"/>
<keyword evidence="1" id="KW-0808">Transferase</keyword>
<evidence type="ECO:0000256" key="2">
    <source>
        <dbReference type="ARBA" id="ARBA00023315"/>
    </source>
</evidence>
<keyword evidence="2" id="KW-0012">Acyltransferase</keyword>
<dbReference type="InterPro" id="IPR016181">
    <property type="entry name" value="Acyl_CoA_acyltransferase"/>
</dbReference>
<dbReference type="InterPro" id="IPR050832">
    <property type="entry name" value="Bact_Acetyltransf"/>
</dbReference>
<name>A0ABV1G5R7_9FIRM</name>
<dbReference type="PANTHER" id="PTHR43877">
    <property type="entry name" value="AMINOALKYLPHOSPHONATE N-ACETYLTRANSFERASE-RELATED-RELATED"/>
    <property type="match status" value="1"/>
</dbReference>
<organism evidence="4 5">
    <name type="scientific">Faecousia intestinalis</name>
    <dbReference type="NCBI Taxonomy" id="3133167"/>
    <lineage>
        <taxon>Bacteria</taxon>
        <taxon>Bacillati</taxon>
        <taxon>Bacillota</taxon>
        <taxon>Clostridia</taxon>
        <taxon>Eubacteriales</taxon>
        <taxon>Oscillospiraceae</taxon>
        <taxon>Faecousia</taxon>
    </lineage>
</organism>
<dbReference type="SUPFAM" id="SSF55729">
    <property type="entry name" value="Acyl-CoA N-acyltransferases (Nat)"/>
    <property type="match status" value="1"/>
</dbReference>
<dbReference type="InterPro" id="IPR000182">
    <property type="entry name" value="GNAT_dom"/>
</dbReference>
<dbReference type="Pfam" id="PF00583">
    <property type="entry name" value="Acetyltransf_1"/>
    <property type="match status" value="1"/>
</dbReference>
<dbReference type="PROSITE" id="PS51186">
    <property type="entry name" value="GNAT"/>
    <property type="match status" value="1"/>
</dbReference>
<evidence type="ECO:0000256" key="1">
    <source>
        <dbReference type="ARBA" id="ARBA00022679"/>
    </source>
</evidence>
<keyword evidence="5" id="KW-1185">Reference proteome</keyword>
<evidence type="ECO:0000259" key="3">
    <source>
        <dbReference type="PROSITE" id="PS51186"/>
    </source>
</evidence>
<dbReference type="Gene3D" id="3.40.630.30">
    <property type="match status" value="1"/>
</dbReference>